<evidence type="ECO:0000256" key="1">
    <source>
        <dbReference type="ARBA" id="ARBA00005113"/>
    </source>
</evidence>
<dbReference type="AlphaFoldDB" id="A0A0K8NX42"/>
<feature type="modified residue" description="2,3-didehydroalanine (Ser)" evidence="6">
    <location>
        <position position="146"/>
    </location>
</feature>
<dbReference type="SUPFAM" id="SSF48557">
    <property type="entry name" value="L-aspartase-like"/>
    <property type="match status" value="1"/>
</dbReference>
<dbReference type="InterPro" id="IPR008948">
    <property type="entry name" value="L-Aspartase-like"/>
</dbReference>
<dbReference type="FunFam" id="1.10.275.10:FF:000005">
    <property type="entry name" value="Histidine ammonia-lyase"/>
    <property type="match status" value="1"/>
</dbReference>
<keyword evidence="4 6" id="KW-0456">Lyase</keyword>
<dbReference type="RefSeq" id="WP_054019052.1">
    <property type="nucleotide sequence ID" value="NZ_BBYR01000012.1"/>
</dbReference>
<dbReference type="EMBL" id="BBYR01000012">
    <property type="protein sequence ID" value="GAP34972.1"/>
    <property type="molecule type" value="Genomic_DNA"/>
</dbReference>
<dbReference type="GO" id="GO:0004397">
    <property type="term" value="F:histidine ammonia-lyase activity"/>
    <property type="evidence" value="ECO:0007669"/>
    <property type="project" value="UniProtKB-UniRule"/>
</dbReference>
<reference evidence="10 11" key="2">
    <citation type="journal article" date="2016" name="Science">
        <title>A bacterium that degrades and assimilates poly(ethylene terephthalate).</title>
        <authorList>
            <person name="Yoshida S."/>
            <person name="Hiraga K."/>
            <person name="Takehana T."/>
            <person name="Taniguchi I."/>
            <person name="Yamaji H."/>
            <person name="Maeda Y."/>
            <person name="Toyohara K."/>
            <person name="Miyamoto K."/>
            <person name="Kimura Y."/>
            <person name="Oda K."/>
        </authorList>
    </citation>
    <scope>NUCLEOTIDE SEQUENCE [LARGE SCALE GENOMIC DNA]</scope>
    <source>
        <strain evidence="11">NBRC 110686 / TISTR 2288 / 201-F6</strain>
    </source>
</reference>
<evidence type="ECO:0000313" key="10">
    <source>
        <dbReference type="EMBL" id="GAP34972.1"/>
    </source>
</evidence>
<organism evidence="10 11">
    <name type="scientific">Piscinibacter sakaiensis</name>
    <name type="common">Ideonella sakaiensis</name>
    <dbReference type="NCBI Taxonomy" id="1547922"/>
    <lineage>
        <taxon>Bacteria</taxon>
        <taxon>Pseudomonadati</taxon>
        <taxon>Pseudomonadota</taxon>
        <taxon>Betaproteobacteria</taxon>
        <taxon>Burkholderiales</taxon>
        <taxon>Sphaerotilaceae</taxon>
        <taxon>Piscinibacter</taxon>
    </lineage>
</organism>
<dbReference type="GO" id="GO:0019557">
    <property type="term" value="P:L-histidine catabolic process to glutamate and formate"/>
    <property type="evidence" value="ECO:0007669"/>
    <property type="project" value="UniProtKB-UniPathway"/>
</dbReference>
<evidence type="ECO:0000256" key="6">
    <source>
        <dbReference type="HAMAP-Rule" id="MF_00229"/>
    </source>
</evidence>
<comment type="subcellular location">
    <subcellularLocation>
        <location evidence="6 9">Cytoplasm</location>
    </subcellularLocation>
</comment>
<comment type="pathway">
    <text evidence="1 6 8">Amino-acid degradation; L-histidine degradation into L-glutamate; N-formimidoyl-L-glutamate from L-histidine: step 1/3.</text>
</comment>
<accession>A0A0K8NX42</accession>
<comment type="catalytic activity">
    <reaction evidence="5 6 8">
        <text>L-histidine = trans-urocanate + NH4(+)</text>
        <dbReference type="Rhea" id="RHEA:21232"/>
        <dbReference type="ChEBI" id="CHEBI:17771"/>
        <dbReference type="ChEBI" id="CHEBI:28938"/>
        <dbReference type="ChEBI" id="CHEBI:57595"/>
        <dbReference type="EC" id="4.3.1.3"/>
    </reaction>
</comment>
<proteinExistence type="inferred from homology"/>
<evidence type="ECO:0000256" key="2">
    <source>
        <dbReference type="ARBA" id="ARBA00012994"/>
    </source>
</evidence>
<dbReference type="Gene3D" id="1.20.200.10">
    <property type="entry name" value="Fumarase/aspartase (Central domain)"/>
    <property type="match status" value="1"/>
</dbReference>
<dbReference type="FunFam" id="1.20.200.10:FF:000003">
    <property type="entry name" value="Histidine ammonia-lyase"/>
    <property type="match status" value="1"/>
</dbReference>
<feature type="cross-link" description="5-imidazolinone (Ala-Gly)" evidence="6">
    <location>
        <begin position="145"/>
        <end position="147"/>
    </location>
</feature>
<dbReference type="InterPro" id="IPR022313">
    <property type="entry name" value="Phe/His_NH3-lyase_AS"/>
</dbReference>
<evidence type="ECO:0000256" key="5">
    <source>
        <dbReference type="ARBA" id="ARBA00049269"/>
    </source>
</evidence>
<evidence type="ECO:0000313" key="11">
    <source>
        <dbReference type="Proteomes" id="UP000037660"/>
    </source>
</evidence>
<comment type="similarity">
    <text evidence="6 7">Belongs to the PAL/histidase family.</text>
</comment>
<dbReference type="InterPro" id="IPR005921">
    <property type="entry name" value="HutH"/>
</dbReference>
<dbReference type="PROSITE" id="PS00488">
    <property type="entry name" value="PAL_HISTIDASE"/>
    <property type="match status" value="1"/>
</dbReference>
<dbReference type="Pfam" id="PF00221">
    <property type="entry name" value="Lyase_aromatic"/>
    <property type="match status" value="1"/>
</dbReference>
<dbReference type="Gene3D" id="1.10.275.10">
    <property type="entry name" value="Fumarase/aspartase (N-terminal domain)"/>
    <property type="match status" value="1"/>
</dbReference>
<name>A0A0K8NX42_PISS1</name>
<dbReference type="EC" id="4.3.1.3" evidence="2 6"/>
<dbReference type="OrthoDB" id="9806955at2"/>
<dbReference type="NCBIfam" id="NF006871">
    <property type="entry name" value="PRK09367.1"/>
    <property type="match status" value="1"/>
</dbReference>
<comment type="PTM">
    <text evidence="6">Contains an active site 4-methylidene-imidazol-5-one (MIO), which is formed autocatalytically by cyclization and dehydration of residues Ala-Ser-Gly.</text>
</comment>
<dbReference type="Proteomes" id="UP000037660">
    <property type="component" value="Unassembled WGS sequence"/>
</dbReference>
<keyword evidence="11" id="KW-1185">Reference proteome</keyword>
<dbReference type="GO" id="GO:0019556">
    <property type="term" value="P:L-histidine catabolic process to glutamate and formamide"/>
    <property type="evidence" value="ECO:0007669"/>
    <property type="project" value="UniProtKB-UniPathway"/>
</dbReference>
<keyword evidence="3 6" id="KW-0369">Histidine metabolism</keyword>
<dbReference type="GO" id="GO:0005737">
    <property type="term" value="C:cytoplasm"/>
    <property type="evidence" value="ECO:0007669"/>
    <property type="project" value="UniProtKB-SubCell"/>
</dbReference>
<comment type="caution">
    <text evidence="10">The sequence shown here is derived from an EMBL/GenBank/DDBJ whole genome shotgun (WGS) entry which is preliminary data.</text>
</comment>
<reference evidence="11" key="1">
    <citation type="submission" date="2015-07" db="EMBL/GenBank/DDBJ databases">
        <title>Discovery of a poly(ethylene terephthalate assimilation.</title>
        <authorList>
            <person name="Yoshida S."/>
            <person name="Hiraga K."/>
            <person name="Takehana T."/>
            <person name="Taniguchi I."/>
            <person name="Yamaji H."/>
            <person name="Maeda Y."/>
            <person name="Toyohara K."/>
            <person name="Miyamoto K."/>
            <person name="Kimura Y."/>
            <person name="Oda K."/>
        </authorList>
    </citation>
    <scope>NUCLEOTIDE SEQUENCE [LARGE SCALE GENOMIC DNA]</scope>
    <source>
        <strain evidence="11">NBRC 110686 / TISTR 2288 / 201-F6</strain>
    </source>
</reference>
<dbReference type="STRING" id="1547922.ISF6_0522"/>
<evidence type="ECO:0000256" key="4">
    <source>
        <dbReference type="ARBA" id="ARBA00023239"/>
    </source>
</evidence>
<sequence>MTDTLLTLVPGEIALAQLQAIHGGGVRLALDPACRPAIEASAARVQAAAAADAPTYGVNTGFGKLASTRIGREDLATLQLNLIRSHSVGVGEPLSAPVLRLMLATKAASLARAHSGVRPVVIDTLLAVYNAGLVPWVPSQGSVGASGDLAPLSHMTLALIGEGDFLVPDPDRPVGPGLRRPAGPLLREHGIAPLTLQAKEGLALINGTQTSTALALHGLLAFEPVLEAALVIGALTVDAARGSDAPFDPRIHALRGQPGQIDVARVYRALLAGSAIRASHRDGDDRVQDPYCLRCQPQVVGACLDQLRHAARVLLCEANAVTDNPLVFADGEILSGGNFHAEPVALAADAMATAIAEVGAIAERRIAMLIDSGVSRLPPFLTADAGLNSGFMIAHVTAAALASENKSLAHPASVDSLPTSANQEDHVSMATFAARRLQPMIENVAHILAIEWMAAGQGIEFLRPLRSSPPLEAAQALLRAACPSVERDRHLAPDIAAVAARVRDGSAGALLRTLPNLPALWQPA</sequence>
<evidence type="ECO:0000256" key="3">
    <source>
        <dbReference type="ARBA" id="ARBA00022808"/>
    </source>
</evidence>
<keyword evidence="6" id="KW-0963">Cytoplasm</keyword>
<dbReference type="InterPro" id="IPR001106">
    <property type="entry name" value="Aromatic_Lyase"/>
</dbReference>
<evidence type="ECO:0000256" key="8">
    <source>
        <dbReference type="RuleBase" id="RU004479"/>
    </source>
</evidence>
<dbReference type="PANTHER" id="PTHR10362">
    <property type="entry name" value="HISTIDINE AMMONIA-LYASE"/>
    <property type="match status" value="1"/>
</dbReference>
<dbReference type="UniPathway" id="UPA00379">
    <property type="reaction ID" value="UER00549"/>
</dbReference>
<protein>
    <recommendedName>
        <fullName evidence="2 6">Histidine ammonia-lyase</fullName>
        <shortName evidence="6">Histidase</shortName>
        <ecNumber evidence="2 6">4.3.1.3</ecNumber>
    </recommendedName>
</protein>
<dbReference type="InterPro" id="IPR024083">
    <property type="entry name" value="Fumarase/histidase_N"/>
</dbReference>
<dbReference type="NCBIfam" id="TIGR01225">
    <property type="entry name" value="hutH"/>
    <property type="match status" value="1"/>
</dbReference>
<dbReference type="HAMAP" id="MF_00229">
    <property type="entry name" value="His_ammonia_lyase"/>
    <property type="match status" value="1"/>
</dbReference>
<gene>
    <name evidence="6" type="primary">hutH</name>
    <name evidence="10" type="ORF">ISF6_0522</name>
</gene>
<dbReference type="CDD" id="cd00332">
    <property type="entry name" value="PAL-HAL"/>
    <property type="match status" value="1"/>
</dbReference>
<evidence type="ECO:0000256" key="9">
    <source>
        <dbReference type="RuleBase" id="RU004480"/>
    </source>
</evidence>
<evidence type="ECO:0000256" key="7">
    <source>
        <dbReference type="RuleBase" id="RU003954"/>
    </source>
</evidence>